<feature type="transmembrane region" description="Helical" evidence="1">
    <location>
        <begin position="116"/>
        <end position="139"/>
    </location>
</feature>
<dbReference type="RefSeq" id="WP_257465844.1">
    <property type="nucleotide sequence ID" value="NZ_JANJZT010000080.1"/>
</dbReference>
<feature type="transmembrane region" description="Helical" evidence="1">
    <location>
        <begin position="180"/>
        <end position="200"/>
    </location>
</feature>
<keyword evidence="1" id="KW-0472">Membrane</keyword>
<dbReference type="Proteomes" id="UP001549106">
    <property type="component" value="Unassembled WGS sequence"/>
</dbReference>
<evidence type="ECO:0000313" key="2">
    <source>
        <dbReference type="EMBL" id="MET3752453.1"/>
    </source>
</evidence>
<reference evidence="2 3" key="1">
    <citation type="submission" date="2024-06" db="EMBL/GenBank/DDBJ databases">
        <title>Genomic Encyclopedia of Type Strains, Phase IV (KMG-IV): sequencing the most valuable type-strain genomes for metagenomic binning, comparative biology and taxonomic classification.</title>
        <authorList>
            <person name="Goeker M."/>
        </authorList>
    </citation>
    <scope>NUCLEOTIDE SEQUENCE [LARGE SCALE GENOMIC DNA]</scope>
    <source>
        <strain evidence="2 3">DSM 29492</strain>
    </source>
</reference>
<accession>A0ABV2M7K0</accession>
<keyword evidence="1" id="KW-1133">Transmembrane helix</keyword>
<evidence type="ECO:0008006" key="4">
    <source>
        <dbReference type="Google" id="ProtNLM"/>
    </source>
</evidence>
<protein>
    <recommendedName>
        <fullName evidence="4">Sensor histidine kinase NatK C-terminal domain-containing protein</fullName>
    </recommendedName>
</protein>
<keyword evidence="1" id="KW-0812">Transmembrane</keyword>
<evidence type="ECO:0000256" key="1">
    <source>
        <dbReference type="SAM" id="Phobius"/>
    </source>
</evidence>
<evidence type="ECO:0000313" key="3">
    <source>
        <dbReference type="Proteomes" id="UP001549106"/>
    </source>
</evidence>
<proteinExistence type="predicted"/>
<name>A0ABV2M7K0_9FIRM</name>
<feature type="non-terminal residue" evidence="2">
    <location>
        <position position="280"/>
    </location>
</feature>
<keyword evidence="3" id="KW-1185">Reference proteome</keyword>
<dbReference type="EMBL" id="JBEPMJ010000053">
    <property type="protein sequence ID" value="MET3752453.1"/>
    <property type="molecule type" value="Genomic_DNA"/>
</dbReference>
<organism evidence="2 3">
    <name type="scientific">Blautia caecimuris</name>
    <dbReference type="NCBI Taxonomy" id="1796615"/>
    <lineage>
        <taxon>Bacteria</taxon>
        <taxon>Bacillati</taxon>
        <taxon>Bacillota</taxon>
        <taxon>Clostridia</taxon>
        <taxon>Lachnospirales</taxon>
        <taxon>Lachnospiraceae</taxon>
        <taxon>Blautia</taxon>
    </lineage>
</organism>
<comment type="caution">
    <text evidence="2">The sequence shown here is derived from an EMBL/GenBank/DDBJ whole genome shotgun (WGS) entry which is preliminary data.</text>
</comment>
<feature type="transmembrane region" description="Helical" evidence="1">
    <location>
        <begin position="81"/>
        <end position="104"/>
    </location>
</feature>
<feature type="transmembrane region" description="Helical" evidence="1">
    <location>
        <begin position="151"/>
        <end position="174"/>
    </location>
</feature>
<sequence>MNFVIILLLTNTLLFLSLLRFMNCFSKSTAPVYLRMIYIAAGSIFFIPIEIFLPLFLSVPILLILFSLFILGYSCSLKRHLLLMLSYTIVFLFTLPAGCFLFMVLKYLFPSLPPEISFSIAFFFSSVLHFLILQTVCIISEGHHAKLSFHLRVTLMIIPIISASIYIITVGLSFWKPDPILNILSLSIIFMVTISCLLHFTVIQKFQAVYEAEHQNELLIQEAALKEDYYRELELSQQETCRIRHDLCNQLAGLYDSLNDGTPAARQKLHELLGDLGATH</sequence>
<gene>
    <name evidence="2" type="ORF">ABID24_003727</name>
</gene>
<feature type="transmembrane region" description="Helical" evidence="1">
    <location>
        <begin position="36"/>
        <end position="69"/>
    </location>
</feature>